<evidence type="ECO:0000313" key="3">
    <source>
        <dbReference type="Proteomes" id="UP001203665"/>
    </source>
</evidence>
<sequence>MIVWIQSLLLAAGRPSSVGNLPIILVAVSIGIMVIIMGALLIYLARKRQKS</sequence>
<dbReference type="Proteomes" id="UP001203665">
    <property type="component" value="Unassembled WGS sequence"/>
</dbReference>
<keyword evidence="1" id="KW-0812">Transmembrane</keyword>
<proteinExistence type="predicted"/>
<gene>
    <name evidence="2" type="ORF">NDM98_04810</name>
</gene>
<keyword evidence="3" id="KW-1185">Reference proteome</keyword>
<reference evidence="2" key="1">
    <citation type="submission" date="2022-06" db="EMBL/GenBank/DDBJ databases">
        <title>Alkalicoccobacillus porphyridii sp. nov., isolated from a marine red alga, Porphyridium purpureum and reclassification of Shouchella plakortidis and Shouchella gibsonii as Alkalicoccobacillus plakortidis comb. nov. and Alkalicoccobacillus gibsonii comb. nov.</title>
        <authorList>
            <person name="Kim K.H."/>
            <person name="Lee J.K."/>
            <person name="Han D.M."/>
            <person name="Baek J.H."/>
            <person name="Jeon C.O."/>
        </authorList>
    </citation>
    <scope>NUCLEOTIDE SEQUENCE</scope>
    <source>
        <strain evidence="2">DSM 19153</strain>
    </source>
</reference>
<keyword evidence="1" id="KW-0472">Membrane</keyword>
<name>A0ABT0XG67_9BACI</name>
<protein>
    <recommendedName>
        <fullName evidence="4">LPXTG cell wall anchor domain-containing protein</fullName>
    </recommendedName>
</protein>
<evidence type="ECO:0008006" key="4">
    <source>
        <dbReference type="Google" id="ProtNLM"/>
    </source>
</evidence>
<evidence type="ECO:0000256" key="1">
    <source>
        <dbReference type="SAM" id="Phobius"/>
    </source>
</evidence>
<dbReference type="RefSeq" id="WP_251605013.1">
    <property type="nucleotide sequence ID" value="NZ_JAMQJY010000001.1"/>
</dbReference>
<organism evidence="2 3">
    <name type="scientific">Alkalicoccobacillus plakortidis</name>
    <dbReference type="NCBI Taxonomy" id="444060"/>
    <lineage>
        <taxon>Bacteria</taxon>
        <taxon>Bacillati</taxon>
        <taxon>Bacillota</taxon>
        <taxon>Bacilli</taxon>
        <taxon>Bacillales</taxon>
        <taxon>Bacillaceae</taxon>
        <taxon>Alkalicoccobacillus</taxon>
    </lineage>
</organism>
<keyword evidence="1" id="KW-1133">Transmembrane helix</keyword>
<comment type="caution">
    <text evidence="2">The sequence shown here is derived from an EMBL/GenBank/DDBJ whole genome shotgun (WGS) entry which is preliminary data.</text>
</comment>
<evidence type="ECO:0000313" key="2">
    <source>
        <dbReference type="EMBL" id="MCM2674887.1"/>
    </source>
</evidence>
<feature type="transmembrane region" description="Helical" evidence="1">
    <location>
        <begin position="23"/>
        <end position="45"/>
    </location>
</feature>
<accession>A0ABT0XG67</accession>
<dbReference type="EMBL" id="JAMQJY010000001">
    <property type="protein sequence ID" value="MCM2674887.1"/>
    <property type="molecule type" value="Genomic_DNA"/>
</dbReference>